<keyword evidence="2" id="KW-1185">Reference proteome</keyword>
<dbReference type="Gene3D" id="1.10.340.70">
    <property type="match status" value="1"/>
</dbReference>
<dbReference type="Pfam" id="PF17921">
    <property type="entry name" value="Integrase_H2C2"/>
    <property type="match status" value="1"/>
</dbReference>
<evidence type="ECO:0000259" key="1">
    <source>
        <dbReference type="Pfam" id="PF17921"/>
    </source>
</evidence>
<reference evidence="3" key="1">
    <citation type="submission" date="2025-08" db="UniProtKB">
        <authorList>
            <consortium name="RefSeq"/>
        </authorList>
    </citation>
    <scope>IDENTIFICATION</scope>
    <source>
        <tissue evidence="3">Leaves</tissue>
    </source>
</reference>
<dbReference type="InterPro" id="IPR041588">
    <property type="entry name" value="Integrase_H2C2"/>
</dbReference>
<evidence type="ECO:0000313" key="3">
    <source>
        <dbReference type="RefSeq" id="XP_071917242.1"/>
    </source>
</evidence>
<dbReference type="PANTHER" id="PTHR48475:SF2">
    <property type="entry name" value="RIBONUCLEASE H"/>
    <property type="match status" value="1"/>
</dbReference>
<dbReference type="Proteomes" id="UP001652660">
    <property type="component" value="Chromosome 8e"/>
</dbReference>
<gene>
    <name evidence="3" type="primary">LOC140012820</name>
</gene>
<accession>A0ABM4VCJ9</accession>
<protein>
    <recommendedName>
        <fullName evidence="1">Integrase zinc-binding domain-containing protein</fullName>
    </recommendedName>
</protein>
<proteinExistence type="predicted"/>
<dbReference type="PANTHER" id="PTHR48475">
    <property type="entry name" value="RIBONUCLEASE H"/>
    <property type="match status" value="1"/>
</dbReference>
<dbReference type="GeneID" id="140012820"/>
<feature type="domain" description="Integrase zinc-binding" evidence="1">
    <location>
        <begin position="58"/>
        <end position="106"/>
    </location>
</feature>
<sequence>MNPIVDFLSSGALPVNKTEARRLRLRTAKYAYAGGTLYRRSYLSSWLKCVTLEEGDYVLREVHEGLCGAHVGSRMLAKKYLLLGYYWPSLFRDAAALVQKCRTCQVQPRYATNPLGRWSPSTVLGPLPSGE</sequence>
<evidence type="ECO:0000313" key="2">
    <source>
        <dbReference type="Proteomes" id="UP001652660"/>
    </source>
</evidence>
<name>A0ABM4VCJ9_COFAR</name>
<dbReference type="RefSeq" id="XP_071917242.1">
    <property type="nucleotide sequence ID" value="XM_072061141.1"/>
</dbReference>
<organism evidence="2 3">
    <name type="scientific">Coffea arabica</name>
    <name type="common">Arabian coffee</name>
    <dbReference type="NCBI Taxonomy" id="13443"/>
    <lineage>
        <taxon>Eukaryota</taxon>
        <taxon>Viridiplantae</taxon>
        <taxon>Streptophyta</taxon>
        <taxon>Embryophyta</taxon>
        <taxon>Tracheophyta</taxon>
        <taxon>Spermatophyta</taxon>
        <taxon>Magnoliopsida</taxon>
        <taxon>eudicotyledons</taxon>
        <taxon>Gunneridae</taxon>
        <taxon>Pentapetalae</taxon>
        <taxon>asterids</taxon>
        <taxon>lamiids</taxon>
        <taxon>Gentianales</taxon>
        <taxon>Rubiaceae</taxon>
        <taxon>Ixoroideae</taxon>
        <taxon>Gardenieae complex</taxon>
        <taxon>Bertiereae - Coffeeae clade</taxon>
        <taxon>Coffeeae</taxon>
        <taxon>Coffea</taxon>
    </lineage>
</organism>